<dbReference type="InterPro" id="IPR010982">
    <property type="entry name" value="Lambda_DNA-bd_dom_sf"/>
</dbReference>
<dbReference type="CDD" id="cd00093">
    <property type="entry name" value="HTH_XRE"/>
    <property type="match status" value="1"/>
</dbReference>
<reference evidence="3 4" key="1">
    <citation type="submission" date="2021-10" db="EMBL/GenBank/DDBJ databases">
        <title>Streptomyces gossypii sp. nov., isolated from soil collected from cotton field.</title>
        <authorList>
            <person name="Ge X."/>
            <person name="Chen X."/>
            <person name="Liu W."/>
        </authorList>
    </citation>
    <scope>NUCLEOTIDE SEQUENCE [LARGE SCALE GENOMIC DNA]</scope>
    <source>
        <strain evidence="3 4">N2-109</strain>
    </source>
</reference>
<name>A0ABT2JPN7_9ACTN</name>
<evidence type="ECO:0000256" key="1">
    <source>
        <dbReference type="SAM" id="MobiDB-lite"/>
    </source>
</evidence>
<protein>
    <submittedName>
        <fullName evidence="3">Helix-turn-helix domain-containing protein</fullName>
    </submittedName>
</protein>
<sequence length="304" mass="34022">MSAMMRPSGEPPLRSYLDQPQNGPTALRIVLGARLRKLRQELHISRPDAGEAIRGSHAKISRLELGQVASKERDLADLLTLYKIVDPAERADFFALARQANAPGWWHQYSDVIEDFFELHIGLEEAASLIRTYEVQFLPGLLQTEQYAYAVTGLGYPDSRPQQLDRLVEVRMRRQKLLDRPEAPILWAVLDEAVLRRSFGGPDVMRAQLEHLLQVMEKPNVTVQVAPFSVSAAAAGTPITILRFSEPTLPDKVYLEQLTSAVYLDKESEIDQYSLIMARLGAAAHTPEASRAFIEKLLAEPPAC</sequence>
<evidence type="ECO:0000313" key="3">
    <source>
        <dbReference type="EMBL" id="MCT2589345.1"/>
    </source>
</evidence>
<proteinExistence type="predicted"/>
<comment type="caution">
    <text evidence="3">The sequence shown here is derived from an EMBL/GenBank/DDBJ whole genome shotgun (WGS) entry which is preliminary data.</text>
</comment>
<dbReference type="InterPro" id="IPR043917">
    <property type="entry name" value="DUF5753"/>
</dbReference>
<feature type="domain" description="DUF5753" evidence="2">
    <location>
        <begin position="119"/>
        <end position="296"/>
    </location>
</feature>
<gene>
    <name evidence="3" type="ORF">LHJ74_05245</name>
</gene>
<accession>A0ABT2JPN7</accession>
<keyword evidence="4" id="KW-1185">Reference proteome</keyword>
<evidence type="ECO:0000259" key="2">
    <source>
        <dbReference type="Pfam" id="PF19054"/>
    </source>
</evidence>
<organism evidence="3 4">
    <name type="scientific">Streptomyces gossypii</name>
    <dbReference type="NCBI Taxonomy" id="2883101"/>
    <lineage>
        <taxon>Bacteria</taxon>
        <taxon>Bacillati</taxon>
        <taxon>Actinomycetota</taxon>
        <taxon>Actinomycetes</taxon>
        <taxon>Kitasatosporales</taxon>
        <taxon>Streptomycetaceae</taxon>
        <taxon>Streptomyces</taxon>
    </lineage>
</organism>
<dbReference type="RefSeq" id="WP_260216321.1">
    <property type="nucleotide sequence ID" value="NZ_JAJAGO010000002.1"/>
</dbReference>
<feature type="region of interest" description="Disordered" evidence="1">
    <location>
        <begin position="1"/>
        <end position="21"/>
    </location>
</feature>
<dbReference type="SUPFAM" id="SSF47413">
    <property type="entry name" value="lambda repressor-like DNA-binding domains"/>
    <property type="match status" value="1"/>
</dbReference>
<evidence type="ECO:0000313" key="4">
    <source>
        <dbReference type="Proteomes" id="UP001156389"/>
    </source>
</evidence>
<dbReference type="Pfam" id="PF19054">
    <property type="entry name" value="DUF5753"/>
    <property type="match status" value="1"/>
</dbReference>
<dbReference type="Proteomes" id="UP001156389">
    <property type="component" value="Unassembled WGS sequence"/>
</dbReference>
<dbReference type="EMBL" id="JAJAGO010000002">
    <property type="protein sequence ID" value="MCT2589345.1"/>
    <property type="molecule type" value="Genomic_DNA"/>
</dbReference>
<dbReference type="Pfam" id="PF13560">
    <property type="entry name" value="HTH_31"/>
    <property type="match status" value="1"/>
</dbReference>
<dbReference type="InterPro" id="IPR001387">
    <property type="entry name" value="Cro/C1-type_HTH"/>
</dbReference>